<evidence type="ECO:0000313" key="2">
    <source>
        <dbReference type="EMBL" id="GAA3382741.1"/>
    </source>
</evidence>
<dbReference type="Proteomes" id="UP001501676">
    <property type="component" value="Unassembled WGS sequence"/>
</dbReference>
<name>A0ABP6SR05_9ACTN</name>
<sequence length="180" mass="19249">MDRARLAQLLSEAGGGAFTACRDALLAGAHFWVAEHGFPAAHGAALYARRERLMARKGVPTSGFDAAVTALRAQGDQLIRIGAVDLDDRPYHYQLFVRDDLSAAVACLGVDLRLGFRLRQGDQTLLICDVVGEDSSSFRDGCGFGSPTPRAGSGTLSTRHRYSAQPVNPERQGPIRPPSG</sequence>
<gene>
    <name evidence="2" type="ORF">GCM10020369_05810</name>
</gene>
<feature type="region of interest" description="Disordered" evidence="1">
    <location>
        <begin position="137"/>
        <end position="180"/>
    </location>
</feature>
<reference evidence="3" key="1">
    <citation type="journal article" date="2019" name="Int. J. Syst. Evol. Microbiol.">
        <title>The Global Catalogue of Microorganisms (GCM) 10K type strain sequencing project: providing services to taxonomists for standard genome sequencing and annotation.</title>
        <authorList>
            <consortium name="The Broad Institute Genomics Platform"/>
            <consortium name="The Broad Institute Genome Sequencing Center for Infectious Disease"/>
            <person name="Wu L."/>
            <person name="Ma J."/>
        </authorList>
    </citation>
    <scope>NUCLEOTIDE SEQUENCE [LARGE SCALE GENOMIC DNA]</scope>
    <source>
        <strain evidence="3">JCM 9458</strain>
    </source>
</reference>
<evidence type="ECO:0000313" key="3">
    <source>
        <dbReference type="Proteomes" id="UP001501676"/>
    </source>
</evidence>
<organism evidence="2 3">
    <name type="scientific">Cryptosporangium minutisporangium</name>
    <dbReference type="NCBI Taxonomy" id="113569"/>
    <lineage>
        <taxon>Bacteria</taxon>
        <taxon>Bacillati</taxon>
        <taxon>Actinomycetota</taxon>
        <taxon>Actinomycetes</taxon>
        <taxon>Cryptosporangiales</taxon>
        <taxon>Cryptosporangiaceae</taxon>
        <taxon>Cryptosporangium</taxon>
    </lineage>
</organism>
<comment type="caution">
    <text evidence="2">The sequence shown here is derived from an EMBL/GenBank/DDBJ whole genome shotgun (WGS) entry which is preliminary data.</text>
</comment>
<evidence type="ECO:0000256" key="1">
    <source>
        <dbReference type="SAM" id="MobiDB-lite"/>
    </source>
</evidence>
<accession>A0ABP6SR05</accession>
<dbReference type="RefSeq" id="WP_345726364.1">
    <property type="nucleotide sequence ID" value="NZ_BAAAYN010000004.1"/>
</dbReference>
<protein>
    <submittedName>
        <fullName evidence="2">Uncharacterized protein</fullName>
    </submittedName>
</protein>
<dbReference type="EMBL" id="BAAAYN010000004">
    <property type="protein sequence ID" value="GAA3382741.1"/>
    <property type="molecule type" value="Genomic_DNA"/>
</dbReference>
<keyword evidence="3" id="KW-1185">Reference proteome</keyword>
<proteinExistence type="predicted"/>